<dbReference type="InterPro" id="IPR035901">
    <property type="entry name" value="GIY-YIG_endonuc_sf"/>
</dbReference>
<keyword evidence="1" id="KW-0255">Endonuclease</keyword>
<sequence length="111" mass="12562">MEVNNFLKKYPSKELAKKSIDLNLINSIFHSPDFKLTLEEFNLLRNIQPIWFDLRITDKSKFIQTVGKYARKGTKGVAGVYVFTNKNSGFSYVGSSISLVNRLTTGCFSTA</sequence>
<organism evidence="1">
    <name type="scientific">Bipolaris cookei</name>
    <dbReference type="NCBI Taxonomy" id="74410"/>
    <lineage>
        <taxon>Eukaryota</taxon>
        <taxon>Fungi</taxon>
        <taxon>Dikarya</taxon>
        <taxon>Ascomycota</taxon>
        <taxon>Pezizomycotina</taxon>
        <taxon>Dothideomycetes</taxon>
        <taxon>Pleosporomycetidae</taxon>
        <taxon>Pleosporales</taxon>
        <taxon>Pleosporineae</taxon>
        <taxon>Pleosporaceae</taxon>
        <taxon>Bipolaris</taxon>
    </lineage>
</organism>
<name>A0A2H4NRQ5_9PLEO</name>
<keyword evidence="1" id="KW-0540">Nuclease</keyword>
<reference evidence="1" key="1">
    <citation type="submission" date="2017-08" db="EMBL/GenBank/DDBJ databases">
        <title>The genome sequence of Bipolaris cookei reveals mechanisms of pathogenesis underlying target leaf spot of sorghum.</title>
        <authorList>
            <person name="Zaccaron A.Z."/>
            <person name="Bluhm B.H."/>
        </authorList>
    </citation>
    <scope>NUCLEOTIDE SEQUENCE</scope>
    <source>
        <strain evidence="1">LSLP18</strain>
    </source>
</reference>
<gene>
    <name evidence="1" type="primary">orf111</name>
</gene>
<geneLocation type="mitochondrion" evidence="1"/>
<dbReference type="GeneID" id="35116769"/>
<dbReference type="AlphaFoldDB" id="A0A2H4NRQ5"/>
<dbReference type="EMBL" id="MF784482">
    <property type="protein sequence ID" value="ATV95683.1"/>
    <property type="molecule type" value="Genomic_DNA"/>
</dbReference>
<accession>A0A2H4NRQ5</accession>
<proteinExistence type="predicted"/>
<dbReference type="GO" id="GO:0004519">
    <property type="term" value="F:endonuclease activity"/>
    <property type="evidence" value="ECO:0007669"/>
    <property type="project" value="UniProtKB-KW"/>
</dbReference>
<keyword evidence="1" id="KW-0378">Hydrolase</keyword>
<protein>
    <submittedName>
        <fullName evidence="1">GIY-YIG endonuclease</fullName>
    </submittedName>
</protein>
<keyword evidence="1" id="KW-0496">Mitochondrion</keyword>
<dbReference type="SUPFAM" id="SSF82771">
    <property type="entry name" value="GIY-YIG endonuclease"/>
    <property type="match status" value="1"/>
</dbReference>
<dbReference type="RefSeq" id="YP_009445513.1">
    <property type="nucleotide sequence ID" value="NC_036417.1"/>
</dbReference>
<evidence type="ECO:0000313" key="1">
    <source>
        <dbReference type="EMBL" id="ATV95683.1"/>
    </source>
</evidence>